<proteinExistence type="inferred from homology"/>
<feature type="chain" id="PRO_5038467393" description="Solute-binding protein family 5 domain-containing protein" evidence="4">
    <location>
        <begin position="20"/>
        <end position="517"/>
    </location>
</feature>
<dbReference type="PIRSF" id="PIRSF002741">
    <property type="entry name" value="MppA"/>
    <property type="match status" value="1"/>
</dbReference>
<gene>
    <name evidence="6" type="ORF">HGQ17_10210</name>
</gene>
<dbReference type="Gene3D" id="3.10.105.10">
    <property type="entry name" value="Dipeptide-binding Protein, Domain 3"/>
    <property type="match status" value="1"/>
</dbReference>
<evidence type="ECO:0000259" key="5">
    <source>
        <dbReference type="Pfam" id="PF00496"/>
    </source>
</evidence>
<feature type="signal peptide" evidence="4">
    <location>
        <begin position="1"/>
        <end position="19"/>
    </location>
</feature>
<evidence type="ECO:0000256" key="2">
    <source>
        <dbReference type="ARBA" id="ARBA00005695"/>
    </source>
</evidence>
<dbReference type="Pfam" id="PF00496">
    <property type="entry name" value="SBP_bac_5"/>
    <property type="match status" value="1"/>
</dbReference>
<dbReference type="AlphaFoldDB" id="A0A7X8YE25"/>
<dbReference type="GO" id="GO:1904680">
    <property type="term" value="F:peptide transmembrane transporter activity"/>
    <property type="evidence" value="ECO:0007669"/>
    <property type="project" value="TreeGrafter"/>
</dbReference>
<comment type="subcellular location">
    <subcellularLocation>
        <location evidence="1">Cell membrane</location>
        <topology evidence="1">Lipid-anchor</topology>
    </subcellularLocation>
</comment>
<dbReference type="InterPro" id="IPR000914">
    <property type="entry name" value="SBP_5_dom"/>
</dbReference>
<sequence length="517" mass="56448">MRKSAVLATGMTLALALSACGGGNGGDAEGEGGGEFNIAWNAQPPSMDPMKSTANATRDLGRHIYEPLVTLDANDEVQPVLAESFEMAEDNQSITFTLREDVPFHDGDIMDAEDAVASAERWLEESGTAAAYFPGTEVESPEEGVVTMTFEEPVPMAPVLLADQNISLAVMKAELLEEAGPDGVEEHIGTGPYELGDWATDQHISFERFEDYVSPEGESSGSAGEKNPYFDTITFHFVPDASTRVAGIQSGEYDAAASIPWDNADMFDNDDNVNLSVDESGFTIGIYNKAEGPMADVNMRRAVLAAIEPTENLDSAFNSSEFYSVSGALLPQDSPLFVDVDEELQQGRDLDAVEEYLEEADYDGEPVRLITTRDYDQLYNLTVVLQDQLEEAGINTEMNVHDWPTVSEAIQTPDDWDIFIDSPSWRALPNLHNHLQPTNAGWTEDQAIETAMDAIILAEDDDEAREAIGQLHEAYYDYLPAARFGDGVLVTALSSDYEGFDFTAPSGAIYYNMRPAE</sequence>
<dbReference type="InterPro" id="IPR023765">
    <property type="entry name" value="SBP_5_CS"/>
</dbReference>
<dbReference type="GO" id="GO:0043190">
    <property type="term" value="C:ATP-binding cassette (ABC) transporter complex"/>
    <property type="evidence" value="ECO:0007669"/>
    <property type="project" value="InterPro"/>
</dbReference>
<feature type="domain" description="Solute-binding protein family 5" evidence="5">
    <location>
        <begin position="76"/>
        <end position="422"/>
    </location>
</feature>
<evidence type="ECO:0000313" key="7">
    <source>
        <dbReference type="Proteomes" id="UP000523139"/>
    </source>
</evidence>
<dbReference type="PANTHER" id="PTHR30290:SF38">
    <property type="entry name" value="D,D-DIPEPTIDE-BINDING PERIPLASMIC PROTEIN DDPA-RELATED"/>
    <property type="match status" value="1"/>
</dbReference>
<comment type="similarity">
    <text evidence="2">Belongs to the bacterial solute-binding protein 5 family.</text>
</comment>
<reference evidence="6 7" key="1">
    <citation type="submission" date="2020-04" db="EMBL/GenBank/DDBJ databases">
        <title>Nesterenkonia sp. nov., isolated from marine sediment.</title>
        <authorList>
            <person name="Zhang G."/>
        </authorList>
    </citation>
    <scope>NUCLEOTIDE SEQUENCE [LARGE SCALE GENOMIC DNA]</scope>
    <source>
        <strain evidence="6 7">MY13</strain>
    </source>
</reference>
<keyword evidence="3 4" id="KW-0732">Signal</keyword>
<dbReference type="InterPro" id="IPR039424">
    <property type="entry name" value="SBP_5"/>
</dbReference>
<evidence type="ECO:0000256" key="3">
    <source>
        <dbReference type="ARBA" id="ARBA00022729"/>
    </source>
</evidence>
<comment type="caution">
    <text evidence="6">The sequence shown here is derived from an EMBL/GenBank/DDBJ whole genome shotgun (WGS) entry which is preliminary data.</text>
</comment>
<dbReference type="PANTHER" id="PTHR30290">
    <property type="entry name" value="PERIPLASMIC BINDING COMPONENT OF ABC TRANSPORTER"/>
    <property type="match status" value="1"/>
</dbReference>
<dbReference type="InterPro" id="IPR030678">
    <property type="entry name" value="Peptide/Ni-bd"/>
</dbReference>
<name>A0A7X8YE25_9MICC</name>
<keyword evidence="7" id="KW-1185">Reference proteome</keyword>
<dbReference type="GO" id="GO:0015833">
    <property type="term" value="P:peptide transport"/>
    <property type="evidence" value="ECO:0007669"/>
    <property type="project" value="TreeGrafter"/>
</dbReference>
<accession>A0A7X8YE25</accession>
<organism evidence="6 7">
    <name type="scientific">Nesterenkonia sedimenti</name>
    <dbReference type="NCBI Taxonomy" id="1463632"/>
    <lineage>
        <taxon>Bacteria</taxon>
        <taxon>Bacillati</taxon>
        <taxon>Actinomycetota</taxon>
        <taxon>Actinomycetes</taxon>
        <taxon>Micrococcales</taxon>
        <taxon>Micrococcaceae</taxon>
        <taxon>Nesterenkonia</taxon>
    </lineage>
</organism>
<dbReference type="GO" id="GO:0042597">
    <property type="term" value="C:periplasmic space"/>
    <property type="evidence" value="ECO:0007669"/>
    <property type="project" value="UniProtKB-ARBA"/>
</dbReference>
<evidence type="ECO:0000256" key="1">
    <source>
        <dbReference type="ARBA" id="ARBA00004193"/>
    </source>
</evidence>
<protein>
    <recommendedName>
        <fullName evidence="5">Solute-binding protein family 5 domain-containing protein</fullName>
    </recommendedName>
</protein>
<dbReference type="PROSITE" id="PS01040">
    <property type="entry name" value="SBP_BACTERIAL_5"/>
    <property type="match status" value="1"/>
</dbReference>
<dbReference type="EMBL" id="JABAHY010000009">
    <property type="protein sequence ID" value="NLS10358.1"/>
    <property type="molecule type" value="Genomic_DNA"/>
</dbReference>
<dbReference type="RefSeq" id="WP_168887842.1">
    <property type="nucleotide sequence ID" value="NZ_JABAHY010000009.1"/>
</dbReference>
<dbReference type="Gene3D" id="3.40.190.10">
    <property type="entry name" value="Periplasmic binding protein-like II"/>
    <property type="match status" value="1"/>
</dbReference>
<dbReference type="Proteomes" id="UP000523139">
    <property type="component" value="Unassembled WGS sequence"/>
</dbReference>
<dbReference type="PROSITE" id="PS51257">
    <property type="entry name" value="PROKAR_LIPOPROTEIN"/>
    <property type="match status" value="1"/>
</dbReference>
<evidence type="ECO:0000313" key="6">
    <source>
        <dbReference type="EMBL" id="NLS10358.1"/>
    </source>
</evidence>
<dbReference type="SUPFAM" id="SSF53850">
    <property type="entry name" value="Periplasmic binding protein-like II"/>
    <property type="match status" value="1"/>
</dbReference>
<evidence type="ECO:0000256" key="4">
    <source>
        <dbReference type="SAM" id="SignalP"/>
    </source>
</evidence>